<organism evidence="11 12">
    <name type="scientific">Sphingomonas psychrotolerans</name>
    <dbReference type="NCBI Taxonomy" id="1327635"/>
    <lineage>
        <taxon>Bacteria</taxon>
        <taxon>Pseudomonadati</taxon>
        <taxon>Pseudomonadota</taxon>
        <taxon>Alphaproteobacteria</taxon>
        <taxon>Sphingomonadales</taxon>
        <taxon>Sphingomonadaceae</taxon>
        <taxon>Sphingomonas</taxon>
    </lineage>
</organism>
<dbReference type="PROSITE" id="PS00211">
    <property type="entry name" value="ABC_TRANSPORTER_1"/>
    <property type="match status" value="1"/>
</dbReference>
<keyword evidence="2 8" id="KW-0812">Transmembrane</keyword>
<evidence type="ECO:0000256" key="3">
    <source>
        <dbReference type="ARBA" id="ARBA00022741"/>
    </source>
</evidence>
<evidence type="ECO:0000313" key="11">
    <source>
        <dbReference type="EMBL" id="ATY34315.1"/>
    </source>
</evidence>
<feature type="domain" description="ABC transporter" evidence="9">
    <location>
        <begin position="330"/>
        <end position="563"/>
    </location>
</feature>
<accession>A0A2K8MKD5</accession>
<dbReference type="GO" id="GO:0140359">
    <property type="term" value="F:ABC-type transporter activity"/>
    <property type="evidence" value="ECO:0007669"/>
    <property type="project" value="InterPro"/>
</dbReference>
<gene>
    <name evidence="11" type="ORF">CVN68_22070</name>
</gene>
<comment type="subcellular location">
    <subcellularLocation>
        <location evidence="1">Cell membrane</location>
        <topology evidence="1">Multi-pass membrane protein</topology>
    </subcellularLocation>
</comment>
<dbReference type="InterPro" id="IPR017871">
    <property type="entry name" value="ABC_transporter-like_CS"/>
</dbReference>
<feature type="compositionally biased region" description="Low complexity" evidence="7">
    <location>
        <begin position="554"/>
        <end position="566"/>
    </location>
</feature>
<keyword evidence="6 8" id="KW-0472">Membrane</keyword>
<evidence type="ECO:0000256" key="2">
    <source>
        <dbReference type="ARBA" id="ARBA00022692"/>
    </source>
</evidence>
<dbReference type="SMART" id="SM00382">
    <property type="entry name" value="AAA"/>
    <property type="match status" value="1"/>
</dbReference>
<keyword evidence="12" id="KW-1185">Reference proteome</keyword>
<evidence type="ECO:0000256" key="4">
    <source>
        <dbReference type="ARBA" id="ARBA00022840"/>
    </source>
</evidence>
<evidence type="ECO:0008006" key="13">
    <source>
        <dbReference type="Google" id="ProtNLM"/>
    </source>
</evidence>
<feature type="transmembrane region" description="Helical" evidence="8">
    <location>
        <begin position="244"/>
        <end position="263"/>
    </location>
</feature>
<dbReference type="EMBL" id="CP024923">
    <property type="protein sequence ID" value="ATY34315.1"/>
    <property type="molecule type" value="Genomic_DNA"/>
</dbReference>
<dbReference type="InterPro" id="IPR011527">
    <property type="entry name" value="ABC1_TM_dom"/>
</dbReference>
<keyword evidence="4" id="KW-0067">ATP-binding</keyword>
<evidence type="ECO:0000259" key="10">
    <source>
        <dbReference type="PROSITE" id="PS50929"/>
    </source>
</evidence>
<feature type="transmembrane region" description="Helical" evidence="8">
    <location>
        <begin position="52"/>
        <end position="74"/>
    </location>
</feature>
<feature type="transmembrane region" description="Helical" evidence="8">
    <location>
        <begin position="127"/>
        <end position="150"/>
    </location>
</feature>
<dbReference type="InterPro" id="IPR036640">
    <property type="entry name" value="ABC1_TM_sf"/>
</dbReference>
<dbReference type="InterPro" id="IPR039421">
    <property type="entry name" value="Type_1_exporter"/>
</dbReference>
<dbReference type="GO" id="GO:0005524">
    <property type="term" value="F:ATP binding"/>
    <property type="evidence" value="ECO:0007669"/>
    <property type="project" value="UniProtKB-KW"/>
</dbReference>
<dbReference type="PROSITE" id="PS50893">
    <property type="entry name" value="ABC_TRANSPORTER_2"/>
    <property type="match status" value="1"/>
</dbReference>
<dbReference type="InterPro" id="IPR027417">
    <property type="entry name" value="P-loop_NTPase"/>
</dbReference>
<dbReference type="PANTHER" id="PTHR24221:SF654">
    <property type="entry name" value="ATP-BINDING CASSETTE SUB-FAMILY B MEMBER 6"/>
    <property type="match status" value="1"/>
</dbReference>
<proteinExistence type="predicted"/>
<dbReference type="InterPro" id="IPR003439">
    <property type="entry name" value="ABC_transporter-like_ATP-bd"/>
</dbReference>
<evidence type="ECO:0000313" key="12">
    <source>
        <dbReference type="Proteomes" id="UP000229081"/>
    </source>
</evidence>
<dbReference type="InterPro" id="IPR003593">
    <property type="entry name" value="AAA+_ATPase"/>
</dbReference>
<dbReference type="AlphaFoldDB" id="A0A2K8MKD5"/>
<dbReference type="SUPFAM" id="SSF52540">
    <property type="entry name" value="P-loop containing nucleoside triphosphate hydrolases"/>
    <property type="match status" value="1"/>
</dbReference>
<feature type="region of interest" description="Disordered" evidence="7">
    <location>
        <begin position="546"/>
        <end position="566"/>
    </location>
</feature>
<dbReference type="PANTHER" id="PTHR24221">
    <property type="entry name" value="ATP-BINDING CASSETTE SUB-FAMILY B"/>
    <property type="match status" value="1"/>
</dbReference>
<name>A0A2K8MKD5_9SPHN</name>
<evidence type="ECO:0000259" key="9">
    <source>
        <dbReference type="PROSITE" id="PS50893"/>
    </source>
</evidence>
<evidence type="ECO:0000256" key="6">
    <source>
        <dbReference type="ARBA" id="ARBA00023136"/>
    </source>
</evidence>
<dbReference type="PROSITE" id="PS50929">
    <property type="entry name" value="ABC_TM1F"/>
    <property type="match status" value="1"/>
</dbReference>
<evidence type="ECO:0000256" key="5">
    <source>
        <dbReference type="ARBA" id="ARBA00022989"/>
    </source>
</evidence>
<protein>
    <recommendedName>
        <fullName evidence="13">ABC transporter ATP-binding protein</fullName>
    </recommendedName>
</protein>
<evidence type="ECO:0000256" key="1">
    <source>
        <dbReference type="ARBA" id="ARBA00004651"/>
    </source>
</evidence>
<dbReference type="Pfam" id="PF00005">
    <property type="entry name" value="ABC_tran"/>
    <property type="match status" value="1"/>
</dbReference>
<evidence type="ECO:0000256" key="7">
    <source>
        <dbReference type="SAM" id="MobiDB-lite"/>
    </source>
</evidence>
<feature type="domain" description="ABC transmembrane type-1" evidence="10">
    <location>
        <begin position="1"/>
        <end position="296"/>
    </location>
</feature>
<dbReference type="GO" id="GO:0016887">
    <property type="term" value="F:ATP hydrolysis activity"/>
    <property type="evidence" value="ECO:0007669"/>
    <property type="project" value="InterPro"/>
</dbReference>
<sequence>MLLAVAGASAEGLGLMLLAPIIGVLTQGTASGHGATGLVGMMAPYLPAGKVAQTLVLITAFSALMVVRSFIVVARDVSFARLHSGFLEQTRMRVLERVAGAGWNRIASLQHGRVAHLLSADFHACTLAGASLINLCLSAILLLTLIGVALTLSPTLAATILLLLALMAAMLFPSLSLARRSGTELSTLGLRMTSELGQFLAGLKPALASNLEGEFLAQIRTLQHEQARQLIAFTRKQSEARATVVLVAGMAGAVALSMGGLVLDLGAPQLLAMLVVLARFGGPCLQFQQSLQLLQHSLPTYMRIKALERELQPALAGPASPSQPPPPGMLTFATVTYLHPGGGGVRDLDLKIEPGAFVAVIGESGSGKTTLADLLAGLLVPQSGTIDRAGTLLVPSNAAGWRETIAYVPQDSFLINDTIRRNLLWGNCDADEVALRAALRVTAADHIVENRAEGLETIVGERGILLSGGERQRIALARALLRRPRLMILDEATNALDPEVERRVLAGLAALPGRPTVVAVAHRTDALELFDRVYRMEGCRLHLVSGSPVREESAQPPQSPQHSRSQ</sequence>
<feature type="transmembrane region" description="Helical" evidence="8">
    <location>
        <begin position="156"/>
        <end position="178"/>
    </location>
</feature>
<dbReference type="GO" id="GO:0005886">
    <property type="term" value="C:plasma membrane"/>
    <property type="evidence" value="ECO:0007669"/>
    <property type="project" value="UniProtKB-SubCell"/>
</dbReference>
<keyword evidence="3" id="KW-0547">Nucleotide-binding</keyword>
<dbReference type="Gene3D" id="1.20.1560.10">
    <property type="entry name" value="ABC transporter type 1, transmembrane domain"/>
    <property type="match status" value="1"/>
</dbReference>
<reference evidence="11 12" key="1">
    <citation type="submission" date="2017-11" db="EMBL/GenBank/DDBJ databases">
        <title>Complete genome sequence of Sphingomonas sp. Strain Cra20, a psychrotolerant potential plant growth promoting rhizobacteria.</title>
        <authorList>
            <person name="Luo Y."/>
        </authorList>
    </citation>
    <scope>NUCLEOTIDE SEQUENCE [LARGE SCALE GENOMIC DNA]</scope>
    <source>
        <strain evidence="11 12">Cra20</strain>
    </source>
</reference>
<dbReference type="Gene3D" id="3.40.50.300">
    <property type="entry name" value="P-loop containing nucleotide triphosphate hydrolases"/>
    <property type="match status" value="1"/>
</dbReference>
<dbReference type="SUPFAM" id="SSF90123">
    <property type="entry name" value="ABC transporter transmembrane region"/>
    <property type="match status" value="1"/>
</dbReference>
<dbReference type="CDD" id="cd03228">
    <property type="entry name" value="ABCC_MRP_Like"/>
    <property type="match status" value="1"/>
</dbReference>
<dbReference type="Proteomes" id="UP000229081">
    <property type="component" value="Chromosome"/>
</dbReference>
<dbReference type="KEGG" id="sphc:CVN68_22070"/>
<keyword evidence="5 8" id="KW-1133">Transmembrane helix</keyword>
<evidence type="ECO:0000256" key="8">
    <source>
        <dbReference type="SAM" id="Phobius"/>
    </source>
</evidence>